<feature type="compositionally biased region" description="Polar residues" evidence="1">
    <location>
        <begin position="370"/>
        <end position="381"/>
    </location>
</feature>
<feature type="compositionally biased region" description="Polar residues" evidence="1">
    <location>
        <begin position="349"/>
        <end position="360"/>
    </location>
</feature>
<accession>A0A5C3LFI0</accession>
<protein>
    <recommendedName>
        <fullName evidence="2">PB1 domain-containing protein</fullName>
    </recommendedName>
</protein>
<evidence type="ECO:0000313" key="3">
    <source>
        <dbReference type="EMBL" id="TFK30923.1"/>
    </source>
</evidence>
<feature type="domain" description="PB1" evidence="2">
    <location>
        <begin position="2"/>
        <end position="83"/>
    </location>
</feature>
<feature type="compositionally biased region" description="Low complexity" evidence="1">
    <location>
        <begin position="660"/>
        <end position="672"/>
    </location>
</feature>
<feature type="compositionally biased region" description="Polar residues" evidence="1">
    <location>
        <begin position="391"/>
        <end position="402"/>
    </location>
</feature>
<dbReference type="InterPro" id="IPR000270">
    <property type="entry name" value="PB1_dom"/>
</dbReference>
<keyword evidence="4" id="KW-1185">Reference proteome</keyword>
<dbReference type="AlphaFoldDB" id="A0A5C3LFI0"/>
<evidence type="ECO:0000256" key="1">
    <source>
        <dbReference type="SAM" id="MobiDB-lite"/>
    </source>
</evidence>
<dbReference type="STRING" id="230819.A0A5C3LFI0"/>
<dbReference type="OrthoDB" id="661148at2759"/>
<evidence type="ECO:0000259" key="2">
    <source>
        <dbReference type="SMART" id="SM00666"/>
    </source>
</evidence>
<feature type="region of interest" description="Disordered" evidence="1">
    <location>
        <begin position="349"/>
        <end position="479"/>
    </location>
</feature>
<feature type="compositionally biased region" description="Polar residues" evidence="1">
    <location>
        <begin position="156"/>
        <end position="165"/>
    </location>
</feature>
<feature type="region of interest" description="Disordered" evidence="1">
    <location>
        <begin position="508"/>
        <end position="560"/>
    </location>
</feature>
<feature type="compositionally biased region" description="Polar residues" evidence="1">
    <location>
        <begin position="208"/>
        <end position="218"/>
    </location>
</feature>
<feature type="region of interest" description="Disordered" evidence="1">
    <location>
        <begin position="208"/>
        <end position="241"/>
    </location>
</feature>
<feature type="compositionally biased region" description="Polar residues" evidence="1">
    <location>
        <begin position="441"/>
        <end position="454"/>
    </location>
</feature>
<evidence type="ECO:0000313" key="4">
    <source>
        <dbReference type="Proteomes" id="UP000307440"/>
    </source>
</evidence>
<dbReference type="Proteomes" id="UP000307440">
    <property type="component" value="Unassembled WGS sequence"/>
</dbReference>
<dbReference type="SMART" id="SM00666">
    <property type="entry name" value="PB1"/>
    <property type="match status" value="1"/>
</dbReference>
<feature type="compositionally biased region" description="Basic and acidic residues" evidence="1">
    <location>
        <begin position="508"/>
        <end position="521"/>
    </location>
</feature>
<sequence>MSFNFKVKLGEETRRLTFPQLPTWHILAAKLQALYGIPMDNIAVSYLDSENDEITMSSEEELNDYYSLFEARSQSFKLDVHDLSSLRDRTAATSTPKVSIGLFDLDEDWQRLPSFRGVPEATFLRAASTSAVGRAFVEEVDNLNSTKTAERPLDCSSDNGASTISPYVDKGKAKEGSTTSGTSVQSVLDEEPQVKHEIHVMNQSVSFTEVPNGGTTMDSRPDKLDTTSQAPHPVEDPTDPPLPSINDPALGHSTISLANDLASLMSTLTNAATNNPELSTSFQRIIQNTSSGAYWTAHRTALAQQVDELSGSIGATTEEFRRRAEEEAARRVFTALGGLVRTFSYQPAQQTNAQSNSNLFQPPDIEPSATAPNQSSTLHTSPTPPRIPNLAESSPRVSTTSFQPPPPPPLKRESVPSGDAVTGVDPVVSSFPPPPKGPSRFGTSLSRRPSNGQTGDIWDPESRPSWLPPPPPPIVDQPLQSSEQLNASRMSPQELRENVEAAKRRYKEEKERYRKEREERKRQRSVGRMTSGSGPESTPAPHFQPSISQDSAPSGSEAKLNRPASVLVSNARGPFPRLEMDSTPYYRETRVVGHTPSSVDTNQRARAHSRIIRKLADMGFTESSYPSLPGAVGARISSGGHVSKEDEDDVVTTLLEDLLASAPKAPTTPASLVQGSSLPGGWQ</sequence>
<feature type="region of interest" description="Disordered" evidence="1">
    <location>
        <begin position="660"/>
        <end position="683"/>
    </location>
</feature>
<gene>
    <name evidence="3" type="ORF">FA15DRAFT_662990</name>
</gene>
<feature type="compositionally biased region" description="Polar residues" evidence="1">
    <location>
        <begin position="545"/>
        <end position="554"/>
    </location>
</feature>
<proteinExistence type="predicted"/>
<dbReference type="Pfam" id="PF00564">
    <property type="entry name" value="PB1"/>
    <property type="match status" value="1"/>
</dbReference>
<feature type="region of interest" description="Disordered" evidence="1">
    <location>
        <begin position="148"/>
        <end position="187"/>
    </location>
</feature>
<reference evidence="3 4" key="1">
    <citation type="journal article" date="2019" name="Nat. Ecol. Evol.">
        <title>Megaphylogeny resolves global patterns of mushroom evolution.</title>
        <authorList>
            <person name="Varga T."/>
            <person name="Krizsan K."/>
            <person name="Foldi C."/>
            <person name="Dima B."/>
            <person name="Sanchez-Garcia M."/>
            <person name="Sanchez-Ramirez S."/>
            <person name="Szollosi G.J."/>
            <person name="Szarkandi J.G."/>
            <person name="Papp V."/>
            <person name="Albert L."/>
            <person name="Andreopoulos W."/>
            <person name="Angelini C."/>
            <person name="Antonin V."/>
            <person name="Barry K.W."/>
            <person name="Bougher N.L."/>
            <person name="Buchanan P."/>
            <person name="Buyck B."/>
            <person name="Bense V."/>
            <person name="Catcheside P."/>
            <person name="Chovatia M."/>
            <person name="Cooper J."/>
            <person name="Damon W."/>
            <person name="Desjardin D."/>
            <person name="Finy P."/>
            <person name="Geml J."/>
            <person name="Haridas S."/>
            <person name="Hughes K."/>
            <person name="Justo A."/>
            <person name="Karasinski D."/>
            <person name="Kautmanova I."/>
            <person name="Kiss B."/>
            <person name="Kocsube S."/>
            <person name="Kotiranta H."/>
            <person name="LaButti K.M."/>
            <person name="Lechner B.E."/>
            <person name="Liimatainen K."/>
            <person name="Lipzen A."/>
            <person name="Lukacs Z."/>
            <person name="Mihaltcheva S."/>
            <person name="Morgado L.N."/>
            <person name="Niskanen T."/>
            <person name="Noordeloos M.E."/>
            <person name="Ohm R.A."/>
            <person name="Ortiz-Santana B."/>
            <person name="Ovrebo C."/>
            <person name="Racz N."/>
            <person name="Riley R."/>
            <person name="Savchenko A."/>
            <person name="Shiryaev A."/>
            <person name="Soop K."/>
            <person name="Spirin V."/>
            <person name="Szebenyi C."/>
            <person name="Tomsovsky M."/>
            <person name="Tulloss R.E."/>
            <person name="Uehling J."/>
            <person name="Grigoriev I.V."/>
            <person name="Vagvolgyi C."/>
            <person name="Papp T."/>
            <person name="Martin F.M."/>
            <person name="Miettinen O."/>
            <person name="Hibbett D.S."/>
            <person name="Nagy L.G."/>
        </authorList>
    </citation>
    <scope>NUCLEOTIDE SEQUENCE [LARGE SCALE GENOMIC DNA]</scope>
    <source>
        <strain evidence="3 4">CBS 121175</strain>
    </source>
</reference>
<organism evidence="3 4">
    <name type="scientific">Coprinopsis marcescibilis</name>
    <name type="common">Agaric fungus</name>
    <name type="synonym">Psathyrella marcescibilis</name>
    <dbReference type="NCBI Taxonomy" id="230819"/>
    <lineage>
        <taxon>Eukaryota</taxon>
        <taxon>Fungi</taxon>
        <taxon>Dikarya</taxon>
        <taxon>Basidiomycota</taxon>
        <taxon>Agaricomycotina</taxon>
        <taxon>Agaricomycetes</taxon>
        <taxon>Agaricomycetidae</taxon>
        <taxon>Agaricales</taxon>
        <taxon>Agaricineae</taxon>
        <taxon>Psathyrellaceae</taxon>
        <taxon>Coprinopsis</taxon>
    </lineage>
</organism>
<feature type="compositionally biased region" description="Pro residues" evidence="1">
    <location>
        <begin position="466"/>
        <end position="475"/>
    </location>
</feature>
<dbReference type="Gene3D" id="3.10.20.90">
    <property type="entry name" value="Phosphatidylinositol 3-kinase Catalytic Subunit, Chain A, domain 1"/>
    <property type="match status" value="1"/>
</dbReference>
<dbReference type="EMBL" id="ML210146">
    <property type="protein sequence ID" value="TFK30923.1"/>
    <property type="molecule type" value="Genomic_DNA"/>
</dbReference>
<dbReference type="SUPFAM" id="SSF54277">
    <property type="entry name" value="CAD &amp; PB1 domains"/>
    <property type="match status" value="1"/>
</dbReference>
<name>A0A5C3LFI0_COPMA</name>